<comment type="caution">
    <text evidence="4">The sequence shown here is derived from an EMBL/GenBank/DDBJ whole genome shotgun (WGS) entry which is preliminary data.</text>
</comment>
<evidence type="ECO:0000256" key="1">
    <source>
        <dbReference type="SAM" id="MobiDB-lite"/>
    </source>
</evidence>
<dbReference type="InterPro" id="IPR050248">
    <property type="entry name" value="Polysacc_deacetylase_ArnD"/>
</dbReference>
<dbReference type="CDD" id="cd10917">
    <property type="entry name" value="CE4_NodB_like_6s_7s"/>
    <property type="match status" value="1"/>
</dbReference>
<dbReference type="Gene3D" id="3.20.20.370">
    <property type="entry name" value="Glycoside hydrolase/deacetylase"/>
    <property type="match status" value="1"/>
</dbReference>
<dbReference type="PANTHER" id="PTHR10587:SF137">
    <property type="entry name" value="4-DEOXY-4-FORMAMIDO-L-ARABINOSE-PHOSPHOUNDECAPRENOL DEFORMYLASE ARND-RELATED"/>
    <property type="match status" value="1"/>
</dbReference>
<evidence type="ECO:0000313" key="4">
    <source>
        <dbReference type="EMBL" id="MDF8266407.1"/>
    </source>
</evidence>
<organism evidence="4 5">
    <name type="scientific">Luteipulveratus flavus</name>
    <dbReference type="NCBI Taxonomy" id="3031728"/>
    <lineage>
        <taxon>Bacteria</taxon>
        <taxon>Bacillati</taxon>
        <taxon>Actinomycetota</taxon>
        <taxon>Actinomycetes</taxon>
        <taxon>Micrococcales</taxon>
        <taxon>Dermacoccaceae</taxon>
        <taxon>Luteipulveratus</taxon>
    </lineage>
</organism>
<dbReference type="Proteomes" id="UP001528912">
    <property type="component" value="Unassembled WGS sequence"/>
</dbReference>
<accession>A0ABT6CBX3</accession>
<feature type="domain" description="NodB homology" evidence="3">
    <location>
        <begin position="96"/>
        <end position="272"/>
    </location>
</feature>
<dbReference type="PROSITE" id="PS51677">
    <property type="entry name" value="NODB"/>
    <property type="match status" value="1"/>
</dbReference>
<dbReference type="SUPFAM" id="SSF88713">
    <property type="entry name" value="Glycoside hydrolase/deacetylase"/>
    <property type="match status" value="1"/>
</dbReference>
<feature type="signal peptide" evidence="2">
    <location>
        <begin position="1"/>
        <end position="28"/>
    </location>
</feature>
<dbReference type="InterPro" id="IPR011330">
    <property type="entry name" value="Glyco_hydro/deAcase_b/a-brl"/>
</dbReference>
<protein>
    <submittedName>
        <fullName evidence="4">Polysaccharide deacetylase family protein</fullName>
    </submittedName>
</protein>
<evidence type="ECO:0000256" key="2">
    <source>
        <dbReference type="SAM" id="SignalP"/>
    </source>
</evidence>
<gene>
    <name evidence="4" type="ORF">P4R38_19325</name>
</gene>
<proteinExistence type="predicted"/>
<feature type="chain" id="PRO_5045879867" evidence="2">
    <location>
        <begin position="29"/>
        <end position="277"/>
    </location>
</feature>
<dbReference type="EMBL" id="JAROAV010000055">
    <property type="protein sequence ID" value="MDF8266407.1"/>
    <property type="molecule type" value="Genomic_DNA"/>
</dbReference>
<dbReference type="PANTHER" id="PTHR10587">
    <property type="entry name" value="GLYCOSYL TRANSFERASE-RELATED"/>
    <property type="match status" value="1"/>
</dbReference>
<keyword evidence="2" id="KW-0732">Signal</keyword>
<feature type="region of interest" description="Disordered" evidence="1">
    <location>
        <begin position="31"/>
        <end position="103"/>
    </location>
</feature>
<name>A0ABT6CBX3_9MICO</name>
<reference evidence="4 5" key="1">
    <citation type="submission" date="2023-03" db="EMBL/GenBank/DDBJ databases">
        <title>YIM 133296 draft genome.</title>
        <authorList>
            <person name="Xiong L."/>
        </authorList>
    </citation>
    <scope>NUCLEOTIDE SEQUENCE [LARGE SCALE GENOMIC DNA]</scope>
    <source>
        <strain evidence="4 5">YIM 133296</strain>
    </source>
</reference>
<dbReference type="InterPro" id="IPR002509">
    <property type="entry name" value="NODB_dom"/>
</dbReference>
<dbReference type="RefSeq" id="WP_277193605.1">
    <property type="nucleotide sequence ID" value="NZ_JAROAV010000055.1"/>
</dbReference>
<sequence>MSVRRTAAAVLAAATTLVTASAVWTAVAANGAEGPTTSSGPAGRARSTYASATPARPAAHPVPRSPAAAADDRPTRPQVRPLPPTAGGAGRTTPGRIAYLTFDDGPDPRWTPQVLGLLARYDAHATFFEIGTQAAAHPDLVRQVRAAGHRIGGHSWDHSDLTRLTPPQLADQLDRTAAALGEAPRCVRPPFGAVDRTVRTAVTSRGESVALWDVDTRDWTRPGAKAIAAEVISHTKPGSVILMHDGGGDRSQTVQALDQVLRRLSSKGYRFEPLPDC</sequence>
<evidence type="ECO:0000313" key="5">
    <source>
        <dbReference type="Proteomes" id="UP001528912"/>
    </source>
</evidence>
<evidence type="ECO:0000259" key="3">
    <source>
        <dbReference type="PROSITE" id="PS51677"/>
    </source>
</evidence>
<keyword evidence="5" id="KW-1185">Reference proteome</keyword>
<dbReference type="Pfam" id="PF01522">
    <property type="entry name" value="Polysacc_deac_1"/>
    <property type="match status" value="1"/>
</dbReference>